<keyword evidence="2" id="KW-1185">Reference proteome</keyword>
<accession>A0ABR5M4I6</accession>
<proteinExistence type="predicted"/>
<protein>
    <submittedName>
        <fullName evidence="1">Uncharacterized protein</fullName>
    </submittedName>
</protein>
<organism evidence="1 2">
    <name type="scientific">Pseudomonas libanensis</name>
    <dbReference type="NCBI Taxonomy" id="75588"/>
    <lineage>
        <taxon>Bacteria</taxon>
        <taxon>Pseudomonadati</taxon>
        <taxon>Pseudomonadota</taxon>
        <taxon>Gammaproteobacteria</taxon>
        <taxon>Pseudomonadales</taxon>
        <taxon>Pseudomonadaceae</taxon>
        <taxon>Pseudomonas</taxon>
    </lineage>
</organism>
<name>A0ABR5M4I6_9PSED</name>
<dbReference type="RefSeq" id="WP_059397718.1">
    <property type="nucleotide sequence ID" value="NZ_LHOY01000031.1"/>
</dbReference>
<evidence type="ECO:0000313" key="1">
    <source>
        <dbReference type="EMBL" id="KPG73345.1"/>
    </source>
</evidence>
<reference evidence="1 2" key="1">
    <citation type="submission" date="2015-07" db="EMBL/GenBank/DDBJ databases">
        <title>Whole genome sequencing of endophytes isolated from poison ivy (Toxicodendron radicans).</title>
        <authorList>
            <person name="Tran P.N."/>
            <person name="Lee Y.P."/>
            <person name="Gan H.M."/>
            <person name="Savka M.A."/>
        </authorList>
    </citation>
    <scope>NUCLEOTIDE SEQUENCE [LARGE SCALE GENOMIC DNA]</scope>
    <source>
        <strain evidence="1 2">RIT-PI-g</strain>
    </source>
</reference>
<comment type="caution">
    <text evidence="1">The sequence shown here is derived from an EMBL/GenBank/DDBJ whole genome shotgun (WGS) entry which is preliminary data.</text>
</comment>
<dbReference type="EMBL" id="LHOY01000031">
    <property type="protein sequence ID" value="KPG73345.1"/>
    <property type="molecule type" value="Genomic_DNA"/>
</dbReference>
<gene>
    <name evidence="1" type="ORF">AEQ48_16770</name>
</gene>
<evidence type="ECO:0000313" key="2">
    <source>
        <dbReference type="Proteomes" id="UP000037820"/>
    </source>
</evidence>
<dbReference type="Proteomes" id="UP000037820">
    <property type="component" value="Unassembled WGS sequence"/>
</dbReference>
<sequence length="84" mass="9401">MGIVTVHGLGLEGAYHSECKGHLIAEKTLNLYDNTATHPFYQLFRSERAALPLHLQRSVKTQQILTNNQNTQLNLALINTKSLT</sequence>